<protein>
    <submittedName>
        <fullName evidence="1">Peptidyl-prolyl cis-trans isomerase</fullName>
    </submittedName>
</protein>
<dbReference type="AlphaFoldDB" id="A0A1Y0YHB3"/>
<dbReference type="EMBL" id="NILC01000026">
    <property type="protein sequence ID" value="TWL25711.1"/>
    <property type="molecule type" value="Genomic_DNA"/>
</dbReference>
<organism evidence="2 3">
    <name type="scientific">Bacillus licheniformis</name>
    <dbReference type="NCBI Taxonomy" id="1402"/>
    <lineage>
        <taxon>Bacteria</taxon>
        <taxon>Bacillati</taxon>
        <taxon>Bacillota</taxon>
        <taxon>Bacilli</taxon>
        <taxon>Bacillales</taxon>
        <taxon>Bacillaceae</taxon>
        <taxon>Bacillus</taxon>
    </lineage>
</organism>
<gene>
    <name evidence="2" type="ORF">CHCC16736_4594</name>
    <name evidence="1" type="ORF">I6G80_18160</name>
</gene>
<proteinExistence type="predicted"/>
<dbReference type="GO" id="GO:0016853">
    <property type="term" value="F:isomerase activity"/>
    <property type="evidence" value="ECO:0007669"/>
    <property type="project" value="UniProtKB-KW"/>
</dbReference>
<name>A0A1Y0YHB3_BACLI</name>
<dbReference type="Proteomes" id="UP000435910">
    <property type="component" value="Unassembled WGS sequence"/>
</dbReference>
<reference evidence="1 4" key="2">
    <citation type="submission" date="2020-12" db="EMBL/GenBank/DDBJ databases">
        <title>FDA dAtabase for Regulatory Grade micrObial Sequences (FDA-ARGOS): Supporting development and validation of Infectious Disease Dx tests.</title>
        <authorList>
            <person name="Nelson B."/>
            <person name="Plummer A."/>
            <person name="Tallon L."/>
            <person name="Sadzewicz L."/>
            <person name="Zhao X."/>
            <person name="Boylan J."/>
            <person name="Ott S."/>
            <person name="Bowen H."/>
            <person name="Vavikolanu K."/>
            <person name="Mehta A."/>
            <person name="Aluvathingal J."/>
            <person name="Nadendla S."/>
            <person name="Myers T."/>
            <person name="Yan Y."/>
            <person name="Sichtig H."/>
        </authorList>
    </citation>
    <scope>NUCLEOTIDE SEQUENCE [LARGE SCALE GENOMIC DNA]</scope>
    <source>
        <strain evidence="1 4">FDAARGOS_923</strain>
    </source>
</reference>
<dbReference type="GeneID" id="92861707"/>
<dbReference type="OMA" id="VWIFDER"/>
<keyword evidence="1" id="KW-0413">Isomerase</keyword>
<evidence type="ECO:0000313" key="3">
    <source>
        <dbReference type="Proteomes" id="UP000435910"/>
    </source>
</evidence>
<accession>A0A1Y0YHB3</accession>
<dbReference type="RefSeq" id="WP_003181462.1">
    <property type="nucleotide sequence ID" value="NZ_BEXU01000005.1"/>
</dbReference>
<dbReference type="EMBL" id="CP065647">
    <property type="protein sequence ID" value="QPR71728.1"/>
    <property type="molecule type" value="Genomic_DNA"/>
</dbReference>
<evidence type="ECO:0000313" key="4">
    <source>
        <dbReference type="Proteomes" id="UP000595038"/>
    </source>
</evidence>
<dbReference type="Proteomes" id="UP000595038">
    <property type="component" value="Chromosome"/>
</dbReference>
<reference evidence="2 3" key="1">
    <citation type="submission" date="2019-06" db="EMBL/GenBank/DDBJ databases">
        <title>Genome sequence analysis of &gt;100 Bacillus licheniformis strains suggests intrinsic resistance to this species.</title>
        <authorList>
            <person name="Wels M."/>
            <person name="Siezen R.J."/>
            <person name="Johansen E."/>
            <person name="Stuer-Lauridsen B."/>
            <person name="Bjerre K."/>
            <person name="Nielsen B.K.K."/>
        </authorList>
    </citation>
    <scope>NUCLEOTIDE SEQUENCE [LARGE SCALE GENOMIC DNA]</scope>
    <source>
        <strain evidence="2 3">BAC-16736</strain>
    </source>
</reference>
<sequence>MSIVTITGNVKYPITLDPSVWIFDDRKFDLEQFFSHFGEVQDEDDDLVIDRERQIREGAVSPPTLKSEKKYEKEKLLDGTFGIKLEPFLKNAEVSGSAVKCLFKTEGEDVSVPIEEAGGMILCFSNKGKPLGEDGPVHVYFPDGSNKMNPVKRVKEIHII</sequence>
<evidence type="ECO:0000313" key="1">
    <source>
        <dbReference type="EMBL" id="QPR71728.1"/>
    </source>
</evidence>
<evidence type="ECO:0000313" key="2">
    <source>
        <dbReference type="EMBL" id="TWL25711.1"/>
    </source>
</evidence>